<dbReference type="EMBL" id="CP005290">
    <property type="protein sequence ID" value="AGK60468.1"/>
    <property type="molecule type" value="Genomic_DNA"/>
</dbReference>
<dbReference type="Pfam" id="PF01189">
    <property type="entry name" value="Methyltr_RsmB-F"/>
    <property type="match status" value="1"/>
</dbReference>
<dbReference type="PANTHER" id="PTHR22807">
    <property type="entry name" value="NOP2 YEAST -RELATED NOL1/NOP2/FMU SUN DOMAIN-CONTAINING"/>
    <property type="match status" value="1"/>
</dbReference>
<dbReference type="InterPro" id="IPR023267">
    <property type="entry name" value="RCMT"/>
</dbReference>
<proteinExistence type="inferred from homology"/>
<sequence length="318" mass="36124">MILDFPSSPLSRKLAEKYGYDEFIVRRWINFFGDEAVEIIEAMEKVPKYIRINTLKIEENELIERLEKRGFILEKTEVDYCYKVLKEAYSIGATPEYLMGYYYVMDKSSCIPPLALEPEKTDVVIDFASSPGGKTTFIAQLMENKGVILAIEVQKERIPALKDNIHRMGVMNTVIVNADSTKIHSAGIKADRILLDAPCTGEGIIHKDPTRKHSRGEKDIAFCSGLQFSLLISAIKTLRRGGVLVYSTCSMTPEENEIVVSKVLDYFDGRVELRLETIPYGDKALIMDGVRDELKNARRLYPHKHQCSGFFVAKIRKL</sequence>
<feature type="binding site" evidence="5">
    <location>
        <position position="152"/>
    </location>
    <ligand>
        <name>S-adenosyl-L-methionine</name>
        <dbReference type="ChEBI" id="CHEBI:59789"/>
    </ligand>
</feature>
<evidence type="ECO:0000259" key="6">
    <source>
        <dbReference type="PROSITE" id="PS51686"/>
    </source>
</evidence>
<dbReference type="HOGENOM" id="CLU_005316_7_0_2"/>
<dbReference type="PROSITE" id="PS51686">
    <property type="entry name" value="SAM_MT_RSMB_NOP"/>
    <property type="match status" value="1"/>
</dbReference>
<dbReference type="Pfam" id="PF22458">
    <property type="entry name" value="RsmF-B_ferredox"/>
    <property type="match status" value="1"/>
</dbReference>
<dbReference type="PRINTS" id="PR02008">
    <property type="entry name" value="RCMTFAMILY"/>
</dbReference>
<name>N0BBU7_9EURY</name>
<dbReference type="PANTHER" id="PTHR22807:SF74">
    <property type="entry name" value="TRNA (CYTOSINE(48)-C(5))-METHYLTRANSFERASE"/>
    <property type="match status" value="1"/>
</dbReference>
<evidence type="ECO:0000256" key="3">
    <source>
        <dbReference type="ARBA" id="ARBA00022691"/>
    </source>
</evidence>
<dbReference type="Gene3D" id="3.40.50.150">
    <property type="entry name" value="Vaccinia Virus protein VP39"/>
    <property type="match status" value="1"/>
</dbReference>
<dbReference type="GO" id="GO:0003723">
    <property type="term" value="F:RNA binding"/>
    <property type="evidence" value="ECO:0007669"/>
    <property type="project" value="UniProtKB-UniRule"/>
</dbReference>
<feature type="domain" description="SAM-dependent MTase RsmB/NOP-type" evidence="6">
    <location>
        <begin position="38"/>
        <end position="318"/>
    </location>
</feature>
<dbReference type="InterPro" id="IPR001678">
    <property type="entry name" value="MeTrfase_RsmB-F_NOP2_dom"/>
</dbReference>
<dbReference type="SUPFAM" id="SSF53335">
    <property type="entry name" value="S-adenosyl-L-methionine-dependent methyltransferases"/>
    <property type="match status" value="1"/>
</dbReference>
<dbReference type="STRING" id="387631.Asulf_00441"/>
<dbReference type="GO" id="GO:0030488">
    <property type="term" value="P:tRNA methylation"/>
    <property type="evidence" value="ECO:0007669"/>
    <property type="project" value="TreeGrafter"/>
</dbReference>
<dbReference type="GeneID" id="15392087"/>
<evidence type="ECO:0000256" key="1">
    <source>
        <dbReference type="ARBA" id="ARBA00022603"/>
    </source>
</evidence>
<dbReference type="KEGG" id="ast:Asulf_00441"/>
<protein>
    <submittedName>
        <fullName evidence="7">Ribosomal RNA methyltransferase NOP2</fullName>
    </submittedName>
</protein>
<comment type="similarity">
    <text evidence="5">Belongs to the class I-like SAM-binding methyltransferase superfamily. RsmB/NOP family.</text>
</comment>
<accession>N0BBU7</accession>
<dbReference type="Proteomes" id="UP000013307">
    <property type="component" value="Chromosome"/>
</dbReference>
<keyword evidence="1 5" id="KW-0489">Methyltransferase</keyword>
<feature type="binding site" evidence="5">
    <location>
        <position position="179"/>
    </location>
    <ligand>
        <name>S-adenosyl-L-methionine</name>
        <dbReference type="ChEBI" id="CHEBI:59789"/>
    </ligand>
</feature>
<evidence type="ECO:0000313" key="8">
    <source>
        <dbReference type="Proteomes" id="UP000013307"/>
    </source>
</evidence>
<dbReference type="Gene3D" id="3.30.70.1170">
    <property type="entry name" value="Sun protein, domain 3"/>
    <property type="match status" value="1"/>
</dbReference>
<keyword evidence="2 5" id="KW-0808">Transferase</keyword>
<gene>
    <name evidence="7" type="ORF">Asulf_00441</name>
</gene>
<dbReference type="InterPro" id="IPR011023">
    <property type="entry name" value="Nop2p"/>
</dbReference>
<dbReference type="AlphaFoldDB" id="N0BBU7"/>
<organism evidence="7 8">
    <name type="scientific">Archaeoglobus sulfaticallidus PM70-1</name>
    <dbReference type="NCBI Taxonomy" id="387631"/>
    <lineage>
        <taxon>Archaea</taxon>
        <taxon>Methanobacteriati</taxon>
        <taxon>Methanobacteriota</taxon>
        <taxon>Archaeoglobi</taxon>
        <taxon>Archaeoglobales</taxon>
        <taxon>Archaeoglobaceae</taxon>
        <taxon>Archaeoglobus</taxon>
    </lineage>
</organism>
<dbReference type="InterPro" id="IPR029063">
    <property type="entry name" value="SAM-dependent_MTases_sf"/>
</dbReference>
<dbReference type="eggNOG" id="arCOG00973">
    <property type="taxonomic scope" value="Archaea"/>
</dbReference>
<dbReference type="GO" id="GO:0016428">
    <property type="term" value="F:tRNA (cytidine-5-)-methyltransferase activity"/>
    <property type="evidence" value="ECO:0007669"/>
    <property type="project" value="TreeGrafter"/>
</dbReference>
<evidence type="ECO:0000256" key="2">
    <source>
        <dbReference type="ARBA" id="ARBA00022679"/>
    </source>
</evidence>
<comment type="caution">
    <text evidence="5">Lacks conserved residue(s) required for the propagation of feature annotation.</text>
</comment>
<evidence type="ECO:0000256" key="4">
    <source>
        <dbReference type="ARBA" id="ARBA00022884"/>
    </source>
</evidence>
<dbReference type="NCBIfam" id="TIGR00446">
    <property type="entry name" value="nop2p"/>
    <property type="match status" value="1"/>
</dbReference>
<keyword evidence="3 5" id="KW-0949">S-adenosyl-L-methionine</keyword>
<keyword evidence="4 5" id="KW-0694">RNA-binding</keyword>
<feature type="active site" description="Nucleophile" evidence="5">
    <location>
        <position position="249"/>
    </location>
</feature>
<feature type="binding site" evidence="5">
    <location>
        <position position="196"/>
    </location>
    <ligand>
        <name>S-adenosyl-L-methionine</name>
        <dbReference type="ChEBI" id="CHEBI:59789"/>
    </ligand>
</feature>
<dbReference type="RefSeq" id="WP_015590067.1">
    <property type="nucleotide sequence ID" value="NC_021169.1"/>
</dbReference>
<evidence type="ECO:0000313" key="7">
    <source>
        <dbReference type="EMBL" id="AGK60468.1"/>
    </source>
</evidence>
<dbReference type="OrthoDB" id="14725at2157"/>
<evidence type="ECO:0000256" key="5">
    <source>
        <dbReference type="PROSITE-ProRule" id="PRU01023"/>
    </source>
</evidence>
<keyword evidence="8" id="KW-1185">Reference proteome</keyword>
<dbReference type="InterPro" id="IPR049560">
    <property type="entry name" value="MeTrfase_RsmB-F_NOP2_cat"/>
</dbReference>
<reference evidence="7 8" key="1">
    <citation type="journal article" date="2013" name="Genome Announc.">
        <title>Complete Genome Sequence of the Thermophilic and Facultatively Chemolithoautotrophic Sulfate Reducer Archaeoglobus sulfaticallidus Strain PM70-1T.</title>
        <authorList>
            <person name="Stokke R."/>
            <person name="Hocking W.P."/>
            <person name="Steinsbu B.O."/>
            <person name="Steen I.H."/>
        </authorList>
    </citation>
    <scope>NUCLEOTIDE SEQUENCE [LARGE SCALE GENOMIC DNA]</scope>
    <source>
        <strain evidence="7">PM70-1</strain>
    </source>
</reference>
<dbReference type="CDD" id="cd02440">
    <property type="entry name" value="AdoMet_MTases"/>
    <property type="match status" value="1"/>
</dbReference>
<dbReference type="InterPro" id="IPR054728">
    <property type="entry name" value="RsmB-like_ferredoxin"/>
</dbReference>